<dbReference type="OrthoDB" id="3437405at2759"/>
<dbReference type="EMBL" id="JAPWDO010000009">
    <property type="protein sequence ID" value="KAJ5456423.1"/>
    <property type="molecule type" value="Genomic_DNA"/>
</dbReference>
<protein>
    <submittedName>
        <fullName evidence="1">Uncharacterized protein</fullName>
    </submittedName>
</protein>
<dbReference type="Proteomes" id="UP001147760">
    <property type="component" value="Unassembled WGS sequence"/>
</dbReference>
<proteinExistence type="predicted"/>
<name>A0A9W9WE05_9EURO</name>
<reference evidence="1" key="1">
    <citation type="submission" date="2022-12" db="EMBL/GenBank/DDBJ databases">
        <authorList>
            <person name="Petersen C."/>
        </authorList>
    </citation>
    <scope>NUCLEOTIDE SEQUENCE</scope>
    <source>
        <strain evidence="1">IBT 17660</strain>
    </source>
</reference>
<gene>
    <name evidence="1" type="ORF">N7530_011697</name>
</gene>
<dbReference type="AlphaFoldDB" id="A0A9W9WE05"/>
<comment type="caution">
    <text evidence="1">The sequence shown here is derived from an EMBL/GenBank/DDBJ whole genome shotgun (WGS) entry which is preliminary data.</text>
</comment>
<sequence>MAARLSRSLPQVDRRVFSGLSSRAVPRVAKTSARAGLVAHCNTWNLAPWTCRVTEANIARYSHTDYDSSGRPNASIADATSYKGSSITEKHWMSQDFQSWTPYLNHKLSCILLNSYQELPLFMAPSSEWAPAPFNKHALPTMQKAVERITAPGDLSGLRRIGQNTQILKSRLWGGLVPVPASRWREKDLNNPDHFTIAHEYLTSIIAVFEYLNNPLIRTTMRDTFNKISGDLGEMQDALNALRKAEGSLSPDLNLTGLWEQFIRARFQYLDVHGWVRRYHPASEIIAGLHNPDLTHQDKNYGFSNLLLDRLTKCIEAQNEAATVQGPSATESDAARRERLSISTEVQDELREKIRGRVPSPQPPGQPWIQQLLRAQETSLNMDPCERPDFGFGLAIYRAAHKLSDEQWETLQRNLEAHLHFQQRRSSDEWNLKIAPSVFLLIDHTGVGSYIDDKFHPSKEDTDLLNGDFQGHVLAVDLDFDSSASANENADGMANEDAQDEGFKYPGRMHILGNLVWSELYPMVMLQSVGLENLWLQAREHPTKVYTGPTVPSQVEPRKEMNAMKTHMMDSFVEFLKKKDPTLAGKVEGLRKEGTL</sequence>
<accession>A0A9W9WE05</accession>
<reference evidence="1" key="2">
    <citation type="journal article" date="2023" name="IMA Fungus">
        <title>Comparative genomic study of the Penicillium genus elucidates a diverse pangenome and 15 lateral gene transfer events.</title>
        <authorList>
            <person name="Petersen C."/>
            <person name="Sorensen T."/>
            <person name="Nielsen M.R."/>
            <person name="Sondergaard T.E."/>
            <person name="Sorensen J.L."/>
            <person name="Fitzpatrick D.A."/>
            <person name="Frisvad J.C."/>
            <person name="Nielsen K.L."/>
        </authorList>
    </citation>
    <scope>NUCLEOTIDE SEQUENCE</scope>
    <source>
        <strain evidence="1">IBT 17660</strain>
    </source>
</reference>
<evidence type="ECO:0000313" key="1">
    <source>
        <dbReference type="EMBL" id="KAJ5456423.1"/>
    </source>
</evidence>
<keyword evidence="2" id="KW-1185">Reference proteome</keyword>
<organism evidence="1 2">
    <name type="scientific">Penicillium desertorum</name>
    <dbReference type="NCBI Taxonomy" id="1303715"/>
    <lineage>
        <taxon>Eukaryota</taxon>
        <taxon>Fungi</taxon>
        <taxon>Dikarya</taxon>
        <taxon>Ascomycota</taxon>
        <taxon>Pezizomycotina</taxon>
        <taxon>Eurotiomycetes</taxon>
        <taxon>Eurotiomycetidae</taxon>
        <taxon>Eurotiales</taxon>
        <taxon>Aspergillaceae</taxon>
        <taxon>Penicillium</taxon>
    </lineage>
</organism>
<evidence type="ECO:0000313" key="2">
    <source>
        <dbReference type="Proteomes" id="UP001147760"/>
    </source>
</evidence>